<dbReference type="GO" id="GO:0009252">
    <property type="term" value="P:peptidoglycan biosynthetic process"/>
    <property type="evidence" value="ECO:0007669"/>
    <property type="project" value="UniProtKB-UniRule"/>
</dbReference>
<dbReference type="EC" id="5.1.1.3" evidence="2 7"/>
<feature type="binding site" evidence="7">
    <location>
        <begin position="92"/>
        <end position="93"/>
    </location>
    <ligand>
        <name>substrate</name>
    </ligand>
</feature>
<dbReference type="PROSITE" id="PS00924">
    <property type="entry name" value="ASP_GLU_RACEMASE_2"/>
    <property type="match status" value="1"/>
</dbReference>
<evidence type="ECO:0000256" key="4">
    <source>
        <dbReference type="ARBA" id="ARBA00022984"/>
    </source>
</evidence>
<dbReference type="UniPathway" id="UPA00219"/>
<dbReference type="GO" id="GO:0008360">
    <property type="term" value="P:regulation of cell shape"/>
    <property type="evidence" value="ECO:0007669"/>
    <property type="project" value="UniProtKB-KW"/>
</dbReference>
<dbReference type="PANTHER" id="PTHR21198">
    <property type="entry name" value="GLUTAMATE RACEMASE"/>
    <property type="match status" value="1"/>
</dbReference>
<dbReference type="InterPro" id="IPR018187">
    <property type="entry name" value="Asp/Glu_racemase_AS_1"/>
</dbReference>
<feature type="binding site" evidence="7">
    <location>
        <begin position="59"/>
        <end position="60"/>
    </location>
    <ligand>
        <name>substrate</name>
    </ligand>
</feature>
<dbReference type="Proteomes" id="UP000294412">
    <property type="component" value="Chromosome"/>
</dbReference>
<dbReference type="HAMAP" id="MF_00258">
    <property type="entry name" value="Glu_racemase"/>
    <property type="match status" value="1"/>
</dbReference>
<evidence type="ECO:0000256" key="1">
    <source>
        <dbReference type="ARBA" id="ARBA00001602"/>
    </source>
</evidence>
<evidence type="ECO:0000256" key="3">
    <source>
        <dbReference type="ARBA" id="ARBA00022960"/>
    </source>
</evidence>
<dbReference type="OrthoDB" id="9801055at2"/>
<dbReference type="SUPFAM" id="SSF53681">
    <property type="entry name" value="Aspartate/glutamate racemase"/>
    <property type="match status" value="2"/>
</dbReference>
<evidence type="ECO:0000313" key="9">
    <source>
        <dbReference type="Proteomes" id="UP000294412"/>
    </source>
</evidence>
<organism evidence="8 9">
    <name type="scientific">Candidatus Erwinia haradaeae</name>
    <dbReference type="NCBI Taxonomy" id="1922217"/>
    <lineage>
        <taxon>Bacteria</taxon>
        <taxon>Pseudomonadati</taxon>
        <taxon>Pseudomonadota</taxon>
        <taxon>Gammaproteobacteria</taxon>
        <taxon>Enterobacterales</taxon>
        <taxon>Erwiniaceae</taxon>
        <taxon>Erwinia</taxon>
    </lineage>
</organism>
<dbReference type="RefSeq" id="WP_157993745.1">
    <property type="nucleotide sequence ID" value="NZ_LR217703.1"/>
</dbReference>
<feature type="binding site" evidence="7">
    <location>
        <begin position="204"/>
        <end position="205"/>
    </location>
    <ligand>
        <name>substrate</name>
    </ligand>
</feature>
<dbReference type="FunFam" id="3.40.50.1860:FF:000001">
    <property type="entry name" value="Glutamate racemase"/>
    <property type="match status" value="1"/>
</dbReference>
<comment type="pathway">
    <text evidence="7">Cell wall biogenesis; peptidoglycan biosynthesis.</text>
</comment>
<gene>
    <name evidence="7 8" type="primary">murI</name>
    <name evidence="8" type="ORF">ERCICUMA2628_592</name>
</gene>
<dbReference type="PROSITE" id="PS00923">
    <property type="entry name" value="ASP_GLU_RACEMASE_1"/>
    <property type="match status" value="1"/>
</dbReference>
<dbReference type="PANTHER" id="PTHR21198:SF2">
    <property type="entry name" value="GLUTAMATE RACEMASE"/>
    <property type="match status" value="1"/>
</dbReference>
<evidence type="ECO:0000313" key="8">
    <source>
        <dbReference type="EMBL" id="VFP80198.1"/>
    </source>
</evidence>
<evidence type="ECO:0000256" key="2">
    <source>
        <dbReference type="ARBA" id="ARBA00013090"/>
    </source>
</evidence>
<dbReference type="Pfam" id="PF01177">
    <property type="entry name" value="Asp_Glu_race"/>
    <property type="match status" value="1"/>
</dbReference>
<protein>
    <recommendedName>
        <fullName evidence="2 7">Glutamate racemase</fullName>
        <ecNumber evidence="2 7">5.1.1.3</ecNumber>
    </recommendedName>
</protein>
<feature type="active site" description="Proton donor/acceptor" evidence="7">
    <location>
        <position position="203"/>
    </location>
</feature>
<dbReference type="InterPro" id="IPR004391">
    <property type="entry name" value="Glu_race"/>
</dbReference>
<comment type="catalytic activity">
    <reaction evidence="1 7">
        <text>L-glutamate = D-glutamate</text>
        <dbReference type="Rhea" id="RHEA:12813"/>
        <dbReference type="ChEBI" id="CHEBI:29985"/>
        <dbReference type="ChEBI" id="CHEBI:29986"/>
        <dbReference type="EC" id="5.1.1.3"/>
    </reaction>
</comment>
<evidence type="ECO:0000256" key="7">
    <source>
        <dbReference type="HAMAP-Rule" id="MF_00258"/>
    </source>
</evidence>
<keyword evidence="4 7" id="KW-0573">Peptidoglycan synthesis</keyword>
<comment type="similarity">
    <text evidence="7">Belongs to the aspartate/glutamate racemases family.</text>
</comment>
<name>A0A451D3F9_9GAMM</name>
<dbReference type="InterPro" id="IPR015942">
    <property type="entry name" value="Asp/Glu/hydantoin_racemase"/>
</dbReference>
<dbReference type="InterPro" id="IPR001920">
    <property type="entry name" value="Asp/Glu_race"/>
</dbReference>
<proteinExistence type="inferred from homology"/>
<dbReference type="GO" id="GO:0071555">
    <property type="term" value="P:cell wall organization"/>
    <property type="evidence" value="ECO:0007669"/>
    <property type="project" value="UniProtKB-KW"/>
</dbReference>
<reference evidence="8 9" key="1">
    <citation type="submission" date="2019-02" db="EMBL/GenBank/DDBJ databases">
        <authorList>
            <person name="Manzano-Marin A."/>
            <person name="Manzano-Marin A."/>
        </authorList>
    </citation>
    <scope>NUCLEOTIDE SEQUENCE [LARGE SCALE GENOMIC DNA]</scope>
    <source>
        <strain evidence="8 9">ErCicuneomaculata</strain>
    </source>
</reference>
<keyword evidence="6 7" id="KW-0961">Cell wall biogenesis/degradation</keyword>
<comment type="function">
    <text evidence="7">Provides the (R)-glutamate required for cell wall biosynthesis.</text>
</comment>
<accession>A0A451D3F9</accession>
<dbReference type="NCBIfam" id="TIGR00067">
    <property type="entry name" value="glut_race"/>
    <property type="match status" value="1"/>
</dbReference>
<dbReference type="Gene3D" id="3.40.50.1860">
    <property type="match status" value="2"/>
</dbReference>
<dbReference type="AlphaFoldDB" id="A0A451D3F9"/>
<feature type="active site" description="Proton donor/acceptor" evidence="7">
    <location>
        <position position="91"/>
    </location>
</feature>
<sequence length="282" mass="31177">MVKNKHVSVFQSASRLSIPCSKILIFDSGVGGLSVYSELCKLLPKLNYLYVFDNVAFPYGEKSEEITTKRVVSIITAVIRLYSVSLVVIACNSASIVSLPELRSRFVCPIVGVVPAIKPAAQLTRNGVIGLLATRGTLQRSYTYNLIERFASTCNIVMLGSKELVEIVESKLRGHLVSIKAVRDILEPWLFMSIPPDTVVLGCTHFSLIRDELKEVLPLGTKLIDSSLAIAKRIVFLLENQLNAEISRTPNIALCLDLTPQARELIPTLQSYGFDMLKRLIV</sequence>
<dbReference type="InterPro" id="IPR033134">
    <property type="entry name" value="Asp/Glu_racemase_AS_2"/>
</dbReference>
<evidence type="ECO:0000256" key="6">
    <source>
        <dbReference type="ARBA" id="ARBA00023316"/>
    </source>
</evidence>
<dbReference type="GO" id="GO:0008881">
    <property type="term" value="F:glutamate racemase activity"/>
    <property type="evidence" value="ECO:0007669"/>
    <property type="project" value="UniProtKB-UniRule"/>
</dbReference>
<keyword evidence="3 7" id="KW-0133">Cell shape</keyword>
<keyword evidence="5 7" id="KW-0413">Isomerase</keyword>
<dbReference type="EMBL" id="LR217703">
    <property type="protein sequence ID" value="VFP80198.1"/>
    <property type="molecule type" value="Genomic_DNA"/>
</dbReference>
<feature type="binding site" evidence="7">
    <location>
        <begin position="27"/>
        <end position="28"/>
    </location>
    <ligand>
        <name>substrate</name>
    </ligand>
</feature>
<evidence type="ECO:0000256" key="5">
    <source>
        <dbReference type="ARBA" id="ARBA00023235"/>
    </source>
</evidence>